<keyword evidence="2" id="KW-0732">Signal</keyword>
<name>A0A2R6XUK3_MARPO</name>
<dbReference type="SMART" id="SM00108">
    <property type="entry name" value="B_lectin"/>
    <property type="match status" value="1"/>
</dbReference>
<organism evidence="4 5">
    <name type="scientific">Marchantia polymorpha</name>
    <name type="common">Common liverwort</name>
    <name type="synonym">Marchantia aquatica</name>
    <dbReference type="NCBI Taxonomy" id="3197"/>
    <lineage>
        <taxon>Eukaryota</taxon>
        <taxon>Viridiplantae</taxon>
        <taxon>Streptophyta</taxon>
        <taxon>Embryophyta</taxon>
        <taxon>Marchantiophyta</taxon>
        <taxon>Marchantiopsida</taxon>
        <taxon>Marchantiidae</taxon>
        <taxon>Marchantiales</taxon>
        <taxon>Marchantiaceae</taxon>
        <taxon>Marchantia</taxon>
    </lineage>
</organism>
<dbReference type="InterPro" id="IPR036426">
    <property type="entry name" value="Bulb-type_lectin_dom_sf"/>
</dbReference>
<dbReference type="Gene3D" id="2.90.10.10">
    <property type="entry name" value="Bulb-type lectin domain"/>
    <property type="match status" value="2"/>
</dbReference>
<dbReference type="OMA" id="LARNCHC"/>
<evidence type="ECO:0000259" key="3">
    <source>
        <dbReference type="PROSITE" id="PS50927"/>
    </source>
</evidence>
<dbReference type="Proteomes" id="UP000244005">
    <property type="component" value="Unassembled WGS sequence"/>
</dbReference>
<sequence>MAERWSRAVVWVWVLMVMLVRCGEAYDSVLLEGFYLAPKQEIVERPFSLKMQSDCNLVLYANNVRPVWATDTMNQGEDCYFLLQADGDGVIWTGDGRALWRTNTAGMNNGPHFIKMQCDGNVVMYTAVGYPLWATDTNVSILSLADRQRAYNASHADDSSQASSFVPPRIRPRRR</sequence>
<dbReference type="PROSITE" id="PS50927">
    <property type="entry name" value="BULB_LECTIN"/>
    <property type="match status" value="1"/>
</dbReference>
<protein>
    <recommendedName>
        <fullName evidence="3">Bulb-type lectin domain-containing protein</fullName>
    </recommendedName>
</protein>
<reference evidence="5" key="1">
    <citation type="journal article" date="2017" name="Cell">
        <title>Insights into land plant evolution garnered from the Marchantia polymorpha genome.</title>
        <authorList>
            <person name="Bowman J.L."/>
            <person name="Kohchi T."/>
            <person name="Yamato K.T."/>
            <person name="Jenkins J."/>
            <person name="Shu S."/>
            <person name="Ishizaki K."/>
            <person name="Yamaoka S."/>
            <person name="Nishihama R."/>
            <person name="Nakamura Y."/>
            <person name="Berger F."/>
            <person name="Adam C."/>
            <person name="Aki S.S."/>
            <person name="Althoff F."/>
            <person name="Araki T."/>
            <person name="Arteaga-Vazquez M.A."/>
            <person name="Balasubrmanian S."/>
            <person name="Barry K."/>
            <person name="Bauer D."/>
            <person name="Boehm C.R."/>
            <person name="Briginshaw L."/>
            <person name="Caballero-Perez J."/>
            <person name="Catarino B."/>
            <person name="Chen F."/>
            <person name="Chiyoda S."/>
            <person name="Chovatia M."/>
            <person name="Davies K.M."/>
            <person name="Delmans M."/>
            <person name="Demura T."/>
            <person name="Dierschke T."/>
            <person name="Dolan L."/>
            <person name="Dorantes-Acosta A.E."/>
            <person name="Eklund D.M."/>
            <person name="Florent S.N."/>
            <person name="Flores-Sandoval E."/>
            <person name="Fujiyama A."/>
            <person name="Fukuzawa H."/>
            <person name="Galik B."/>
            <person name="Grimanelli D."/>
            <person name="Grimwood J."/>
            <person name="Grossniklaus U."/>
            <person name="Hamada T."/>
            <person name="Haseloff J."/>
            <person name="Hetherington A.J."/>
            <person name="Higo A."/>
            <person name="Hirakawa Y."/>
            <person name="Hundley H.N."/>
            <person name="Ikeda Y."/>
            <person name="Inoue K."/>
            <person name="Inoue S.I."/>
            <person name="Ishida S."/>
            <person name="Jia Q."/>
            <person name="Kakita M."/>
            <person name="Kanazawa T."/>
            <person name="Kawai Y."/>
            <person name="Kawashima T."/>
            <person name="Kennedy M."/>
            <person name="Kinose K."/>
            <person name="Kinoshita T."/>
            <person name="Kohara Y."/>
            <person name="Koide E."/>
            <person name="Komatsu K."/>
            <person name="Kopischke S."/>
            <person name="Kubo M."/>
            <person name="Kyozuka J."/>
            <person name="Lagercrantz U."/>
            <person name="Lin S.S."/>
            <person name="Lindquist E."/>
            <person name="Lipzen A.M."/>
            <person name="Lu C.W."/>
            <person name="De Luna E."/>
            <person name="Martienssen R.A."/>
            <person name="Minamino N."/>
            <person name="Mizutani M."/>
            <person name="Mizutani M."/>
            <person name="Mochizuki N."/>
            <person name="Monte I."/>
            <person name="Mosher R."/>
            <person name="Nagasaki H."/>
            <person name="Nakagami H."/>
            <person name="Naramoto S."/>
            <person name="Nishitani K."/>
            <person name="Ohtani M."/>
            <person name="Okamoto T."/>
            <person name="Okumura M."/>
            <person name="Phillips J."/>
            <person name="Pollak B."/>
            <person name="Reinders A."/>
            <person name="Rovekamp M."/>
            <person name="Sano R."/>
            <person name="Sawa S."/>
            <person name="Schmid M.W."/>
            <person name="Shirakawa M."/>
            <person name="Solano R."/>
            <person name="Spunde A."/>
            <person name="Suetsugu N."/>
            <person name="Sugano S."/>
            <person name="Sugiyama A."/>
            <person name="Sun R."/>
            <person name="Suzuki Y."/>
            <person name="Takenaka M."/>
            <person name="Takezawa D."/>
            <person name="Tomogane H."/>
            <person name="Tsuzuki M."/>
            <person name="Ueda T."/>
            <person name="Umeda M."/>
            <person name="Ward J.M."/>
            <person name="Watanabe Y."/>
            <person name="Yazaki K."/>
            <person name="Yokoyama R."/>
            <person name="Yoshitake Y."/>
            <person name="Yotsui I."/>
            <person name="Zachgo S."/>
            <person name="Schmutz J."/>
        </authorList>
    </citation>
    <scope>NUCLEOTIDE SEQUENCE [LARGE SCALE GENOMIC DNA]</scope>
    <source>
        <strain evidence="5">Tak-1</strain>
    </source>
</reference>
<evidence type="ECO:0000313" key="5">
    <source>
        <dbReference type="Proteomes" id="UP000244005"/>
    </source>
</evidence>
<evidence type="ECO:0000256" key="2">
    <source>
        <dbReference type="SAM" id="SignalP"/>
    </source>
</evidence>
<dbReference type="AlphaFoldDB" id="A0A2R6XUK3"/>
<feature type="region of interest" description="Disordered" evidence="1">
    <location>
        <begin position="153"/>
        <end position="175"/>
    </location>
</feature>
<evidence type="ECO:0000313" key="4">
    <source>
        <dbReference type="EMBL" id="PTQ49770.1"/>
    </source>
</evidence>
<dbReference type="InterPro" id="IPR001480">
    <property type="entry name" value="Bulb-type_lectin_dom"/>
</dbReference>
<dbReference type="EMBL" id="KZ772674">
    <property type="protein sequence ID" value="PTQ49770.1"/>
    <property type="molecule type" value="Genomic_DNA"/>
</dbReference>
<accession>A0A2R6XUK3</accession>
<feature type="domain" description="Bulb-type lectin" evidence="3">
    <location>
        <begin position="27"/>
        <end position="137"/>
    </location>
</feature>
<gene>
    <name evidence="4" type="ORF">MARPO_0002s0225</name>
</gene>
<dbReference type="CDD" id="cd00028">
    <property type="entry name" value="B_lectin"/>
    <property type="match status" value="1"/>
</dbReference>
<keyword evidence="5" id="KW-1185">Reference proteome</keyword>
<feature type="signal peptide" evidence="2">
    <location>
        <begin position="1"/>
        <end position="25"/>
    </location>
</feature>
<proteinExistence type="predicted"/>
<evidence type="ECO:0000256" key="1">
    <source>
        <dbReference type="SAM" id="MobiDB-lite"/>
    </source>
</evidence>
<dbReference type="SUPFAM" id="SSF51110">
    <property type="entry name" value="alpha-D-mannose-specific plant lectins"/>
    <property type="match status" value="1"/>
</dbReference>
<dbReference type="Gramene" id="Mp1g26530.1">
    <property type="protein sequence ID" value="Mp1g26530.1.cds1"/>
    <property type="gene ID" value="Mp1g26530"/>
</dbReference>
<feature type="chain" id="PRO_5015354335" description="Bulb-type lectin domain-containing protein" evidence="2">
    <location>
        <begin position="26"/>
        <end position="175"/>
    </location>
</feature>
<dbReference type="OrthoDB" id="758731at2759"/>